<reference evidence="3" key="1">
    <citation type="submission" date="2021-10" db="EMBL/GenBank/DDBJ databases">
        <title>De novo Genome Assembly of Clathrus columnatus (Basidiomycota, Fungi) Using Illumina and Nanopore Sequence Data.</title>
        <authorList>
            <person name="Ogiso-Tanaka E."/>
            <person name="Itagaki H."/>
            <person name="Hosoya T."/>
            <person name="Hosaka K."/>
        </authorList>
    </citation>
    <scope>NUCLEOTIDE SEQUENCE</scope>
    <source>
        <strain evidence="3">MO-923</strain>
    </source>
</reference>
<dbReference type="PANTHER" id="PTHR34883">
    <property type="entry name" value="SERINE-RICH PROTEIN, PUTATIVE-RELATED-RELATED"/>
    <property type="match status" value="1"/>
</dbReference>
<dbReference type="Proteomes" id="UP001050691">
    <property type="component" value="Unassembled WGS sequence"/>
</dbReference>
<dbReference type="InterPro" id="IPR008972">
    <property type="entry name" value="Cupredoxin"/>
</dbReference>
<evidence type="ECO:0000313" key="4">
    <source>
        <dbReference type="Proteomes" id="UP001050691"/>
    </source>
</evidence>
<evidence type="ECO:0000256" key="2">
    <source>
        <dbReference type="SAM" id="SignalP"/>
    </source>
</evidence>
<accession>A0AAV5AHH1</accession>
<evidence type="ECO:0000256" key="1">
    <source>
        <dbReference type="SAM" id="MobiDB-lite"/>
    </source>
</evidence>
<keyword evidence="2" id="KW-0732">Signal</keyword>
<dbReference type="PANTHER" id="PTHR34883:SF15">
    <property type="entry name" value="EXTRACELLULAR SERINE-RICH PROTEIN"/>
    <property type="match status" value="1"/>
</dbReference>
<comment type="caution">
    <text evidence="3">The sequence shown here is derived from an EMBL/GenBank/DDBJ whole genome shotgun (WGS) entry which is preliminary data.</text>
</comment>
<evidence type="ECO:0008006" key="5">
    <source>
        <dbReference type="Google" id="ProtNLM"/>
    </source>
</evidence>
<dbReference type="AlphaFoldDB" id="A0AAV5AHH1"/>
<organism evidence="3 4">
    <name type="scientific">Clathrus columnatus</name>
    <dbReference type="NCBI Taxonomy" id="1419009"/>
    <lineage>
        <taxon>Eukaryota</taxon>
        <taxon>Fungi</taxon>
        <taxon>Dikarya</taxon>
        <taxon>Basidiomycota</taxon>
        <taxon>Agaricomycotina</taxon>
        <taxon>Agaricomycetes</taxon>
        <taxon>Phallomycetidae</taxon>
        <taxon>Phallales</taxon>
        <taxon>Clathraceae</taxon>
        <taxon>Clathrus</taxon>
    </lineage>
</organism>
<protein>
    <recommendedName>
        <fullName evidence="5">Cupredoxin</fullName>
    </recommendedName>
</protein>
<gene>
    <name evidence="3" type="ORF">Clacol_006821</name>
</gene>
<dbReference type="CDD" id="cd00920">
    <property type="entry name" value="Cupredoxin"/>
    <property type="match status" value="2"/>
</dbReference>
<proteinExistence type="predicted"/>
<feature type="region of interest" description="Disordered" evidence="1">
    <location>
        <begin position="234"/>
        <end position="259"/>
    </location>
</feature>
<name>A0AAV5AHH1_9AGAM</name>
<feature type="chain" id="PRO_5043674714" description="Cupredoxin" evidence="2">
    <location>
        <begin position="19"/>
        <end position="284"/>
    </location>
</feature>
<dbReference type="SUPFAM" id="SSF49503">
    <property type="entry name" value="Cupredoxins"/>
    <property type="match status" value="2"/>
</dbReference>
<evidence type="ECO:0000313" key="3">
    <source>
        <dbReference type="EMBL" id="GJJ12578.1"/>
    </source>
</evidence>
<dbReference type="Gene3D" id="2.60.40.420">
    <property type="entry name" value="Cupredoxins - blue copper proteins"/>
    <property type="match status" value="2"/>
</dbReference>
<sequence length="284" mass="29679">MFAKAITFVAILAAVVQGTFVSKRQDDSSGPTDHIVIVGFNDTLTFQPPQVIANVNDTVTFFFINKNHTVTQSTFDDPCNPIPNGMDSGFNQVVPAGSTEFPSVTVGITDASQPIWIHCAMYFKSIALIATFVASAVATNITIMVGLNGTTTFTPPQVNASVGDLIHFVFVAGNHSVVQSTFADPCTLKPEGFTNDFQTHPANHCHRGMVGAINPTPQMTFAAFQSKALALANTTSDDGTSGTSNTTTTSKSGTTSDTSGVSTLKVFSAGAGLLGIVASAMLTL</sequence>
<feature type="signal peptide" evidence="2">
    <location>
        <begin position="1"/>
        <end position="18"/>
    </location>
</feature>
<dbReference type="InterPro" id="IPR052953">
    <property type="entry name" value="Ser-rich/MCO-related"/>
</dbReference>
<keyword evidence="4" id="KW-1185">Reference proteome</keyword>
<dbReference type="EMBL" id="BPWL01000007">
    <property type="protein sequence ID" value="GJJ12578.1"/>
    <property type="molecule type" value="Genomic_DNA"/>
</dbReference>